<sequence>MDTCPNTDIIPSTRVAKMCQTTTALENDEDGNDIFDSVFLSLIEQANNCYCNMSIKNVTTTVDLYINRLNNLTERLLCGMEIDIYLKEYPGKAMKTVFFEISCDGPPVTTPLDTFTQPRKTLNDVTTSLQITPILSSSTTMIATSPIHDETDSDGDSTLYIALGTVGGLIICVSVLVVIFLYKRQLSITEADPGDNRNMQYDSLSGSRNTLNYSTLNRTSEDIDEQQYETVNSNVI</sequence>
<evidence type="ECO:0000313" key="3">
    <source>
        <dbReference type="Proteomes" id="UP000507470"/>
    </source>
</evidence>
<reference evidence="2 3" key="1">
    <citation type="submission" date="2020-06" db="EMBL/GenBank/DDBJ databases">
        <authorList>
            <person name="Li R."/>
            <person name="Bekaert M."/>
        </authorList>
    </citation>
    <scope>NUCLEOTIDE SEQUENCE [LARGE SCALE GENOMIC DNA]</scope>
    <source>
        <strain evidence="3">wild</strain>
    </source>
</reference>
<keyword evidence="1" id="KW-1133">Transmembrane helix</keyword>
<name>A0A6J8EC74_MYTCO</name>
<evidence type="ECO:0000256" key="1">
    <source>
        <dbReference type="SAM" id="Phobius"/>
    </source>
</evidence>
<dbReference type="EMBL" id="CACVKT020008862">
    <property type="protein sequence ID" value="CAC5418080.1"/>
    <property type="molecule type" value="Genomic_DNA"/>
</dbReference>
<protein>
    <submittedName>
        <fullName evidence="2">Uncharacterized protein</fullName>
    </submittedName>
</protein>
<keyword evidence="1" id="KW-0812">Transmembrane</keyword>
<proteinExistence type="predicted"/>
<dbReference type="Proteomes" id="UP000507470">
    <property type="component" value="Unassembled WGS sequence"/>
</dbReference>
<accession>A0A6J8EC74</accession>
<dbReference type="AlphaFoldDB" id="A0A6J8EC74"/>
<keyword evidence="3" id="KW-1185">Reference proteome</keyword>
<feature type="transmembrane region" description="Helical" evidence="1">
    <location>
        <begin position="159"/>
        <end position="182"/>
    </location>
</feature>
<evidence type="ECO:0000313" key="2">
    <source>
        <dbReference type="EMBL" id="CAC5418080.1"/>
    </source>
</evidence>
<keyword evidence="1" id="KW-0472">Membrane</keyword>
<organism evidence="2 3">
    <name type="scientific">Mytilus coruscus</name>
    <name type="common">Sea mussel</name>
    <dbReference type="NCBI Taxonomy" id="42192"/>
    <lineage>
        <taxon>Eukaryota</taxon>
        <taxon>Metazoa</taxon>
        <taxon>Spiralia</taxon>
        <taxon>Lophotrochozoa</taxon>
        <taxon>Mollusca</taxon>
        <taxon>Bivalvia</taxon>
        <taxon>Autobranchia</taxon>
        <taxon>Pteriomorphia</taxon>
        <taxon>Mytilida</taxon>
        <taxon>Mytiloidea</taxon>
        <taxon>Mytilidae</taxon>
        <taxon>Mytilinae</taxon>
        <taxon>Mytilus</taxon>
    </lineage>
</organism>
<gene>
    <name evidence="2" type="ORF">MCOR_50539</name>
</gene>